<dbReference type="CDD" id="cd18808">
    <property type="entry name" value="SF1_C_Upf1"/>
    <property type="match status" value="1"/>
</dbReference>
<feature type="region of interest" description="Disordered" evidence="2">
    <location>
        <begin position="1129"/>
        <end position="1170"/>
    </location>
</feature>
<dbReference type="Pfam" id="PF13087">
    <property type="entry name" value="AAA_12"/>
    <property type="match status" value="1"/>
</dbReference>
<feature type="region of interest" description="Disordered" evidence="2">
    <location>
        <begin position="1073"/>
        <end position="1093"/>
    </location>
</feature>
<feature type="domain" description="ZNFX1" evidence="5">
    <location>
        <begin position="106"/>
        <end position="222"/>
    </location>
</feature>
<evidence type="ECO:0000259" key="5">
    <source>
        <dbReference type="Pfam" id="PF25396"/>
    </source>
</evidence>
<organism evidence="6 7">
    <name type="scientific">Cladobotryum mycophilum</name>
    <dbReference type="NCBI Taxonomy" id="491253"/>
    <lineage>
        <taxon>Eukaryota</taxon>
        <taxon>Fungi</taxon>
        <taxon>Dikarya</taxon>
        <taxon>Ascomycota</taxon>
        <taxon>Pezizomycotina</taxon>
        <taxon>Sordariomycetes</taxon>
        <taxon>Hypocreomycetidae</taxon>
        <taxon>Hypocreales</taxon>
        <taxon>Hypocreaceae</taxon>
        <taxon>Cladobotryum</taxon>
    </lineage>
</organism>
<dbReference type="InterPro" id="IPR041679">
    <property type="entry name" value="DNA2/NAM7-like_C"/>
</dbReference>
<feature type="region of interest" description="Disordered" evidence="2">
    <location>
        <begin position="985"/>
        <end position="1036"/>
    </location>
</feature>
<comment type="caution">
    <text evidence="6">The sequence shown here is derived from an EMBL/GenBank/DDBJ whole genome shotgun (WGS) entry which is preliminary data.</text>
</comment>
<evidence type="ECO:0000259" key="4">
    <source>
        <dbReference type="Pfam" id="PF13087"/>
    </source>
</evidence>
<dbReference type="Gene3D" id="3.40.50.300">
    <property type="entry name" value="P-loop containing nucleotide triphosphate hydrolases"/>
    <property type="match status" value="3"/>
</dbReference>
<feature type="region of interest" description="Disordered" evidence="2">
    <location>
        <begin position="475"/>
        <end position="494"/>
    </location>
</feature>
<dbReference type="EMBL" id="JAVFKD010000001">
    <property type="protein sequence ID" value="KAK5999232.1"/>
    <property type="molecule type" value="Genomic_DNA"/>
</dbReference>
<name>A0ABR0T4H2_9HYPO</name>
<evidence type="ECO:0000259" key="3">
    <source>
        <dbReference type="Pfam" id="PF13086"/>
    </source>
</evidence>
<dbReference type="InterPro" id="IPR027417">
    <property type="entry name" value="P-loop_NTPase"/>
</dbReference>
<dbReference type="InterPro" id="IPR045055">
    <property type="entry name" value="DNA2/NAM7-like"/>
</dbReference>
<keyword evidence="1 6" id="KW-0067">ATP-binding</keyword>
<keyword evidence="1 6" id="KW-0547">Nucleotide-binding</keyword>
<keyword evidence="7" id="KW-1185">Reference proteome</keyword>
<sequence length="1170" mass="132445">MDRPANEFLKLHDTAKISIHVKDGQFDVETGDGFLKAWQRSPAIPRAEELMSRGRLPLLENPVDIPPRSKEEYLKTQYHLYRWEGVDHLRGAIKEYKTQPTMMESDITHIYTQVYVQGYLLSRVGPACRVAFSTERSQTKVLWRQSNRLNTGTLVVLSPKSDNFRTQCIVATVASRHIVGGLEPDPESGEDENTAPRIDLSWADYSTAPVDPTVEMVMLEAKSGYFENVHHVIVGLQHAALYESVLDKYILGQSKEIKTANYVYQLPDQRCQVPAAAAHFDASQREAFTAMTSREFSIVQGPPGTGKTFTSLVAIQSYVESLWDNRNNANIKTPIIVAAQTNHALDQILGHCIQREIGDIARLGGQSKSEAIRERTLFNLREQSKCKRRGSSADPEFKAICRRLQDAFKLCFRDGLISADDFYGMGLITEEQYKSLTDSEWEPADPDSAEDPISTWLDKLVQDEPVHIYRPPEGQRVVENQDEASEKDFEPEEEDKYRLQGDFIPLKLNRGAAVSQHVLSSGAWRQKAAHYLAKNSDLYKIKPQERGMVYHYLRSQMMESKSIKDLFLKYNKVCGALKVARWENDVRMLQYEKIQIIGCTTTGLTKYRGLIAALMPRIMLIEEAAETREANITSALFPSLEQLILVGDHQQLTPHVDIKQLAGPPYNLNVSLFERMVKLNVPFSSLRVQRRMIPAIRKVVQTFYPMLEDHQIVTDPRERPPVPGMGGKNLWWFQHTWQEERDASFSYMNWQEADMIVGFVKYLVQNGLESSQITILTYYNAQLDLIFRNLCSHPFLGQITKQWAVRTVDGFQGEENDIILLSLVRSPANPYRPAAGFVAEENRAVVATSRARCGFYIFGNSDNLLESSLESQRTWQRVFDAFGVNKNVHLPLTCTSHGHMTIMENPGSWQQIPGGGCTRPCDKKCPNGHRCKEACHAFDKEHKSSCKEPCQKMLPCGHRCRFKCKDKCVCSNGCFTPKFPGQKAPYVNERGTATKPSPMAQKRLPVRNQGRRPPAPTPTPAPISRTSSWGNKVTKPQIPAVSDPCLPITSGNLINMGFRHFISMADESEVVQHAEGEQPKISRASSPQSLSDKWSHDNFVQNETEIQQEIRNARSRDSSMSPQPMREIYRPITTDANGNRIAGLPTLREHSDKTVKSWSEDNSGDLIQFD</sequence>
<reference evidence="6 7" key="1">
    <citation type="submission" date="2024-01" db="EMBL/GenBank/DDBJ databases">
        <title>Complete genome of Cladobotryum mycophilum ATHUM6906.</title>
        <authorList>
            <person name="Christinaki A.C."/>
            <person name="Myridakis A.I."/>
            <person name="Kouvelis V.N."/>
        </authorList>
    </citation>
    <scope>NUCLEOTIDE SEQUENCE [LARGE SCALE GENOMIC DNA]</scope>
    <source>
        <strain evidence="6 7">ATHUM6906</strain>
    </source>
</reference>
<keyword evidence="1 6" id="KW-0378">Hydrolase</keyword>
<dbReference type="Pfam" id="PF25396">
    <property type="entry name" value="ZNFX1"/>
    <property type="match status" value="1"/>
</dbReference>
<dbReference type="SUPFAM" id="SSF52540">
    <property type="entry name" value="P-loop containing nucleoside triphosphate hydrolases"/>
    <property type="match status" value="1"/>
</dbReference>
<dbReference type="Pfam" id="PF13086">
    <property type="entry name" value="AAA_11"/>
    <property type="match status" value="1"/>
</dbReference>
<feature type="compositionally biased region" description="Acidic residues" evidence="2">
    <location>
        <begin position="480"/>
        <end position="494"/>
    </location>
</feature>
<dbReference type="GO" id="GO:0004386">
    <property type="term" value="F:helicase activity"/>
    <property type="evidence" value="ECO:0007669"/>
    <property type="project" value="UniProtKB-KW"/>
</dbReference>
<accession>A0ABR0T4H2</accession>
<evidence type="ECO:0000313" key="6">
    <source>
        <dbReference type="EMBL" id="KAK5999232.1"/>
    </source>
</evidence>
<dbReference type="InterPro" id="IPR041677">
    <property type="entry name" value="DNA2/NAM7_AAA_11"/>
</dbReference>
<feature type="domain" description="DNA2/NAM7 helicase helicase" evidence="3">
    <location>
        <begin position="279"/>
        <end position="656"/>
    </location>
</feature>
<evidence type="ECO:0000256" key="1">
    <source>
        <dbReference type="ARBA" id="ARBA00022806"/>
    </source>
</evidence>
<dbReference type="InterPro" id="IPR047187">
    <property type="entry name" value="SF1_C_Upf1"/>
</dbReference>
<dbReference type="Proteomes" id="UP001338125">
    <property type="component" value="Unassembled WGS sequence"/>
</dbReference>
<keyword evidence="1 6" id="KW-0347">Helicase</keyword>
<feature type="domain" description="DNA2/NAM7 helicase-like C-terminal" evidence="4">
    <location>
        <begin position="668"/>
        <end position="861"/>
    </location>
</feature>
<protein>
    <submittedName>
        <fullName evidence="6">Helicase required for RNAi-mediated heterochromatin assembly 1</fullName>
    </submittedName>
</protein>
<feature type="compositionally biased region" description="Polar residues" evidence="2">
    <location>
        <begin position="1083"/>
        <end position="1093"/>
    </location>
</feature>
<feature type="compositionally biased region" description="Basic and acidic residues" evidence="2">
    <location>
        <begin position="1147"/>
        <end position="1159"/>
    </location>
</feature>
<evidence type="ECO:0000313" key="7">
    <source>
        <dbReference type="Proteomes" id="UP001338125"/>
    </source>
</evidence>
<proteinExistence type="predicted"/>
<dbReference type="PANTHER" id="PTHR10887">
    <property type="entry name" value="DNA2/NAM7 HELICASE FAMILY"/>
    <property type="match status" value="1"/>
</dbReference>
<dbReference type="CDD" id="cd06008">
    <property type="entry name" value="NF-X1-zinc-finger"/>
    <property type="match status" value="1"/>
</dbReference>
<dbReference type="InterPro" id="IPR057373">
    <property type="entry name" value="ZNFX1"/>
</dbReference>
<gene>
    <name evidence="6" type="ORF">PT974_01623</name>
</gene>
<dbReference type="PANTHER" id="PTHR10887:SF341">
    <property type="entry name" value="NFX1-TYPE ZINC FINGER-CONTAINING PROTEIN 1"/>
    <property type="match status" value="1"/>
</dbReference>
<evidence type="ECO:0000256" key="2">
    <source>
        <dbReference type="SAM" id="MobiDB-lite"/>
    </source>
</evidence>